<dbReference type="EMBL" id="AP018248">
    <property type="protein sequence ID" value="BAZ02719.1"/>
    <property type="molecule type" value="Genomic_DNA"/>
</dbReference>
<evidence type="ECO:0008006" key="3">
    <source>
        <dbReference type="Google" id="ProtNLM"/>
    </source>
</evidence>
<protein>
    <recommendedName>
        <fullName evidence="3">Sel1 domain-containing protein</fullName>
    </recommendedName>
</protein>
<dbReference type="Proteomes" id="UP000218785">
    <property type="component" value="Chromosome"/>
</dbReference>
<dbReference type="AlphaFoldDB" id="A0A1Z4NAF8"/>
<sequence length="365" mass="41722">MKSHIHHPLILLVAITGLALFPTPSISSDTHQSISSITVKSAQENSLPQLWKVKINGKSGYIDAKTTYKIELQSEKYPLKTQISPAEITEFNQIFEFGKFNHQKAIALRKRLQPLADRNDAVACYWLAKTYYLEEFGIKKQSDRQSALKWYHKSAELDYAPAAYFLYRAYFSGLMGLQKDENEASKWLHKAKETSSGKLLSETLMEFVAFSDPSVKFINLRTIPKNAGNYLESLRQIYILTPNNNWVIHKYGDALYEAKRYTEALAVLINSDNAFVWQKIGQMYEQGLGTPIDIEKALFWYKKVAIEGKAQENGANPISTYGRLEIYRLICLKKITTQQAAPLYSHEKYQSEFAQFSDSKCNYGS</sequence>
<evidence type="ECO:0000313" key="1">
    <source>
        <dbReference type="EMBL" id="BAZ02719.1"/>
    </source>
</evidence>
<name>A0A1Z4NAF8_9CYAN</name>
<dbReference type="InterPro" id="IPR011990">
    <property type="entry name" value="TPR-like_helical_dom_sf"/>
</dbReference>
<dbReference type="InterPro" id="IPR006597">
    <property type="entry name" value="Sel1-like"/>
</dbReference>
<reference evidence="1 2" key="1">
    <citation type="submission" date="2017-06" db="EMBL/GenBank/DDBJ databases">
        <title>Genome sequencing of cyanobaciteial culture collection at National Institute for Environmental Studies (NIES).</title>
        <authorList>
            <person name="Hirose Y."/>
            <person name="Shimura Y."/>
            <person name="Fujisawa T."/>
            <person name="Nakamura Y."/>
            <person name="Kawachi M."/>
        </authorList>
    </citation>
    <scope>NUCLEOTIDE SEQUENCE [LARGE SCALE GENOMIC DNA]</scope>
    <source>
        <strain evidence="1 2">NIES-37</strain>
    </source>
</reference>
<dbReference type="Pfam" id="PF08238">
    <property type="entry name" value="Sel1"/>
    <property type="match status" value="3"/>
</dbReference>
<dbReference type="InterPro" id="IPR052945">
    <property type="entry name" value="Mitotic_Regulator"/>
</dbReference>
<dbReference type="KEGG" id="ttq:NIES37_67320"/>
<evidence type="ECO:0000313" key="2">
    <source>
        <dbReference type="Proteomes" id="UP000218785"/>
    </source>
</evidence>
<dbReference type="Gene3D" id="1.25.40.10">
    <property type="entry name" value="Tetratricopeptide repeat domain"/>
    <property type="match status" value="2"/>
</dbReference>
<gene>
    <name evidence="1" type="ORF">NIES37_67320</name>
</gene>
<dbReference type="PANTHER" id="PTHR43628">
    <property type="entry name" value="ACTIVATOR OF C KINASE PROTEIN 1-RELATED"/>
    <property type="match status" value="1"/>
</dbReference>
<dbReference type="SMART" id="SM00671">
    <property type="entry name" value="SEL1"/>
    <property type="match status" value="3"/>
</dbReference>
<proteinExistence type="predicted"/>
<dbReference type="SUPFAM" id="SSF81901">
    <property type="entry name" value="HCP-like"/>
    <property type="match status" value="1"/>
</dbReference>
<dbReference type="PANTHER" id="PTHR43628:SF1">
    <property type="entry name" value="CHITIN SYNTHASE REGULATORY FACTOR 2-RELATED"/>
    <property type="match status" value="1"/>
</dbReference>
<keyword evidence="2" id="KW-1185">Reference proteome</keyword>
<accession>A0A1Z4NAF8</accession>
<organism evidence="1 2">
    <name type="scientific">Tolypothrix tenuis PCC 7101</name>
    <dbReference type="NCBI Taxonomy" id="231146"/>
    <lineage>
        <taxon>Bacteria</taxon>
        <taxon>Bacillati</taxon>
        <taxon>Cyanobacteriota</taxon>
        <taxon>Cyanophyceae</taxon>
        <taxon>Nostocales</taxon>
        <taxon>Tolypothrichaceae</taxon>
        <taxon>Tolypothrix</taxon>
    </lineage>
</organism>
<dbReference type="RefSeq" id="WP_096583132.1">
    <property type="nucleotide sequence ID" value="NZ_CAWNJS010000001.1"/>
</dbReference>